<feature type="region of interest" description="Disordered" evidence="1">
    <location>
        <begin position="293"/>
        <end position="317"/>
    </location>
</feature>
<dbReference type="GeneID" id="5718609"/>
<dbReference type="PaxDb" id="3055-EDP03623"/>
<evidence type="ECO:0000256" key="1">
    <source>
        <dbReference type="SAM" id="MobiDB-lite"/>
    </source>
</evidence>
<sequence length="333" mass="34737">MKQTSSEYTGSGSCPAGYVTRYYRGNDMVPYSYCVQACGPSETDGTGSLGGGKTTVASYEDLKKCWYWCNGKTPEWSSVWQAYLCPCSGWFCSRDNAISRPRAIQCGAGKVEYMRACFPTCNSGYVREGEYTDFGCYQKCAGRYNTRCANGYICASGGSCPIVPSPSSVKACPANLASTSDADVDFSYQPAHLSDLPAEVVEELSDELLPDEILMQMPPSPAPAPAATTRAPSPSPAPTPSPQTVTADRASTARQQDNTTAGAASSADPASVPQTSDAQLQAAALATDTPADVMAPETGSAASAGGAAQTTAAGSSSGTALICLKERNTHKRT</sequence>
<dbReference type="Proteomes" id="UP000006906">
    <property type="component" value="Chromosome 17"/>
</dbReference>
<dbReference type="AlphaFoldDB" id="A8IW26"/>
<dbReference type="KEGG" id="cre:CHLRE_17g733700v5"/>
<dbReference type="Gramene" id="PNW70777">
    <property type="protein sequence ID" value="PNW70777"/>
    <property type="gene ID" value="CHLRE_17g733700v5"/>
</dbReference>
<reference evidence="2 3" key="1">
    <citation type="journal article" date="2007" name="Science">
        <title>The Chlamydomonas genome reveals the evolution of key animal and plant functions.</title>
        <authorList>
            <person name="Merchant S.S."/>
            <person name="Prochnik S.E."/>
            <person name="Vallon O."/>
            <person name="Harris E.H."/>
            <person name="Karpowicz S.J."/>
            <person name="Witman G.B."/>
            <person name="Terry A."/>
            <person name="Salamov A."/>
            <person name="Fritz-Laylin L.K."/>
            <person name="Marechal-Drouard L."/>
            <person name="Marshall W.F."/>
            <person name="Qu L.H."/>
            <person name="Nelson D.R."/>
            <person name="Sanderfoot A.A."/>
            <person name="Spalding M.H."/>
            <person name="Kapitonov V.V."/>
            <person name="Ren Q."/>
            <person name="Ferris P."/>
            <person name="Lindquist E."/>
            <person name="Shapiro H."/>
            <person name="Lucas S.M."/>
            <person name="Grimwood J."/>
            <person name="Schmutz J."/>
            <person name="Cardol P."/>
            <person name="Cerutti H."/>
            <person name="Chanfreau G."/>
            <person name="Chen C.L."/>
            <person name="Cognat V."/>
            <person name="Croft M.T."/>
            <person name="Dent R."/>
            <person name="Dutcher S."/>
            <person name="Fernandez E."/>
            <person name="Fukuzawa H."/>
            <person name="Gonzalez-Ballester D."/>
            <person name="Gonzalez-Halphen D."/>
            <person name="Hallmann A."/>
            <person name="Hanikenne M."/>
            <person name="Hippler M."/>
            <person name="Inwood W."/>
            <person name="Jabbari K."/>
            <person name="Kalanon M."/>
            <person name="Kuras R."/>
            <person name="Lefebvre P.A."/>
            <person name="Lemaire S.D."/>
            <person name="Lobanov A.V."/>
            <person name="Lohr M."/>
            <person name="Manuell A."/>
            <person name="Meier I."/>
            <person name="Mets L."/>
            <person name="Mittag M."/>
            <person name="Mittelmeier T."/>
            <person name="Moroney J.V."/>
            <person name="Moseley J."/>
            <person name="Napoli C."/>
            <person name="Nedelcu A.M."/>
            <person name="Niyogi K."/>
            <person name="Novoselov S.V."/>
            <person name="Paulsen I.T."/>
            <person name="Pazour G."/>
            <person name="Purton S."/>
            <person name="Ral J.P."/>
            <person name="Riano-Pachon D.M."/>
            <person name="Riekhof W."/>
            <person name="Rymarquis L."/>
            <person name="Schroda M."/>
            <person name="Stern D."/>
            <person name="Umen J."/>
            <person name="Willows R."/>
            <person name="Wilson N."/>
            <person name="Zimmer S.L."/>
            <person name="Allmer J."/>
            <person name="Balk J."/>
            <person name="Bisova K."/>
            <person name="Chen C.J."/>
            <person name="Elias M."/>
            <person name="Gendler K."/>
            <person name="Hauser C."/>
            <person name="Lamb M.R."/>
            <person name="Ledford H."/>
            <person name="Long J.C."/>
            <person name="Minagawa J."/>
            <person name="Page M.D."/>
            <person name="Pan J."/>
            <person name="Pootakham W."/>
            <person name="Roje S."/>
            <person name="Rose A."/>
            <person name="Stahlberg E."/>
            <person name="Terauchi A.M."/>
            <person name="Yang P."/>
            <person name="Ball S."/>
            <person name="Bowler C."/>
            <person name="Dieckmann C.L."/>
            <person name="Gladyshev V.N."/>
            <person name="Green P."/>
            <person name="Jorgensen R."/>
            <person name="Mayfield S."/>
            <person name="Mueller-Roeber B."/>
            <person name="Rajamani S."/>
            <person name="Sayre R.T."/>
            <person name="Brokstein P."/>
            <person name="Dubchak I."/>
            <person name="Goodstein D."/>
            <person name="Hornick L."/>
            <person name="Huang Y.W."/>
            <person name="Jhaveri J."/>
            <person name="Luo Y."/>
            <person name="Martinez D."/>
            <person name="Ngau W.C."/>
            <person name="Otillar B."/>
            <person name="Poliakov A."/>
            <person name="Porter A."/>
            <person name="Szajkowski L."/>
            <person name="Werner G."/>
            <person name="Zhou K."/>
            <person name="Grigoriev I.V."/>
            <person name="Rokhsar D.S."/>
            <person name="Grossman A.R."/>
        </authorList>
    </citation>
    <scope>NUCLEOTIDE SEQUENCE [LARGE SCALE GENOMIC DNA]</scope>
    <source>
        <strain evidence="3">CC-503</strain>
    </source>
</reference>
<protein>
    <submittedName>
        <fullName evidence="2">Uncharacterized protein</fullName>
    </submittedName>
</protein>
<dbReference type="HOGENOM" id="CLU_835112_0_0_1"/>
<name>A8IW26_CHLRE</name>
<proteinExistence type="predicted"/>
<evidence type="ECO:0000313" key="2">
    <source>
        <dbReference type="EMBL" id="PNW70777.1"/>
    </source>
</evidence>
<dbReference type="EMBL" id="CM008978">
    <property type="protein sequence ID" value="PNW70777.1"/>
    <property type="molecule type" value="Genomic_DNA"/>
</dbReference>
<accession>A8IW26</accession>
<feature type="region of interest" description="Disordered" evidence="1">
    <location>
        <begin position="214"/>
        <end position="279"/>
    </location>
</feature>
<gene>
    <name evidence="2" type="ORF">CHLRE_17g733700v5</name>
</gene>
<evidence type="ECO:0000313" key="3">
    <source>
        <dbReference type="Proteomes" id="UP000006906"/>
    </source>
</evidence>
<organism evidence="2 3">
    <name type="scientific">Chlamydomonas reinhardtii</name>
    <name type="common">Chlamydomonas smithii</name>
    <dbReference type="NCBI Taxonomy" id="3055"/>
    <lineage>
        <taxon>Eukaryota</taxon>
        <taxon>Viridiplantae</taxon>
        <taxon>Chlorophyta</taxon>
        <taxon>core chlorophytes</taxon>
        <taxon>Chlorophyceae</taxon>
        <taxon>CS clade</taxon>
        <taxon>Chlamydomonadales</taxon>
        <taxon>Chlamydomonadaceae</taxon>
        <taxon>Chlamydomonas</taxon>
    </lineage>
</organism>
<feature type="compositionally biased region" description="Polar residues" evidence="1">
    <location>
        <begin position="252"/>
        <end position="263"/>
    </location>
</feature>
<keyword evidence="3" id="KW-1185">Reference proteome</keyword>
<dbReference type="RefSeq" id="XP_001693054.1">
    <property type="nucleotide sequence ID" value="XM_001693002.3"/>
</dbReference>
<dbReference type="InParanoid" id="A8IW26"/>